<dbReference type="GO" id="GO:0007076">
    <property type="term" value="P:mitotic chromosome condensation"/>
    <property type="evidence" value="ECO:0007669"/>
    <property type="project" value="TreeGrafter"/>
</dbReference>
<dbReference type="Pfam" id="PF16006">
    <property type="entry name" value="NUSAP"/>
    <property type="match status" value="1"/>
</dbReference>
<keyword evidence="5" id="KW-0132">Cell division</keyword>
<evidence type="ECO:0000256" key="9">
    <source>
        <dbReference type="ARBA" id="ARBA00023212"/>
    </source>
</evidence>
<dbReference type="Proteomes" id="UP001497497">
    <property type="component" value="Unassembled WGS sequence"/>
</dbReference>
<keyword evidence="9" id="KW-0206">Cytoskeleton</keyword>
<reference evidence="13 14" key="1">
    <citation type="submission" date="2024-04" db="EMBL/GenBank/DDBJ databases">
        <authorList>
            <consortium name="Genoscope - CEA"/>
            <person name="William W."/>
        </authorList>
    </citation>
    <scope>NUCLEOTIDE SEQUENCE [LARGE SCALE GENOMIC DNA]</scope>
</reference>
<feature type="compositionally biased region" description="Low complexity" evidence="12">
    <location>
        <begin position="209"/>
        <end position="221"/>
    </location>
</feature>
<feature type="region of interest" description="Disordered" evidence="12">
    <location>
        <begin position="472"/>
        <end position="496"/>
    </location>
</feature>
<keyword evidence="4" id="KW-0963">Cytoplasm</keyword>
<dbReference type="GO" id="GO:0003677">
    <property type="term" value="F:DNA binding"/>
    <property type="evidence" value="ECO:0007669"/>
    <property type="project" value="UniProtKB-KW"/>
</dbReference>
<keyword evidence="8" id="KW-0238">DNA-binding</keyword>
<feature type="compositionally biased region" description="Polar residues" evidence="12">
    <location>
        <begin position="151"/>
        <end position="162"/>
    </location>
</feature>
<feature type="region of interest" description="Disordered" evidence="12">
    <location>
        <begin position="123"/>
        <end position="221"/>
    </location>
</feature>
<accession>A0AAV2I2W9</accession>
<dbReference type="EMBL" id="CAXITT010000408">
    <property type="protein sequence ID" value="CAL1540959.1"/>
    <property type="molecule type" value="Genomic_DNA"/>
</dbReference>
<evidence type="ECO:0000313" key="13">
    <source>
        <dbReference type="EMBL" id="CAL1540959.1"/>
    </source>
</evidence>
<protein>
    <recommendedName>
        <fullName evidence="15">Nucleolar and spindle-associated protein 1</fullName>
    </recommendedName>
</protein>
<evidence type="ECO:0008006" key="15">
    <source>
        <dbReference type="Google" id="ProtNLM"/>
    </source>
</evidence>
<proteinExistence type="inferred from homology"/>
<evidence type="ECO:0000256" key="12">
    <source>
        <dbReference type="SAM" id="MobiDB-lite"/>
    </source>
</evidence>
<keyword evidence="6" id="KW-0493">Microtubule</keyword>
<name>A0AAV2I2W9_LYMST</name>
<dbReference type="InterPro" id="IPR026756">
    <property type="entry name" value="NuSAP"/>
</dbReference>
<keyword evidence="10" id="KW-0539">Nucleus</keyword>
<sequence>MHVKDLETLKYPELQKLAKSVGIKANQKIDKLIKALKDHFIETENEEDTLKSPFKPTVQLLQSSKTNGNGATPAKQNLHPHITATQSPKLFSPIAKRIIKPRSKAQPCTSQLAKSVTNVAETYQTPKTSAPSTPDRKLIKKRRRTFELETPTLSPKSTPNSDDQPDKRIKTQAEPAQLTKQDEPSKKRIRRNTFDKESPSQAATENELVTTRTTRSSVSPSTKAIIDSINADLSSAERKAMLMSAIDKKVQREKENSASLQTTTNQSTSQIPRFMAFLANKKKTDEHKPATPGSKNWTKIHKKEFSKFDSLDVYLEKKQQRMETLTGSAKKIPLAKSPKVSGPKIVKPVTKPLAPVKPFVPTVTSTRNLSFNFTKTPSGKGNANEKIVNLKTPKEDTLVFSARKSGVPSTTPFKFTGNSTTLNASVASQKKTFDLKASLAKPLTWRPHTGKLQPLDVNKTLTTTAKPVVSQDFRKTRQSRQALASKSRPTQAKDVRRVQQLDRRNNQKYIDMMKRRGLMS</sequence>
<comment type="similarity">
    <text evidence="3">Belongs to the NUSAP family.</text>
</comment>
<evidence type="ECO:0000256" key="2">
    <source>
        <dbReference type="ARBA" id="ARBA00004186"/>
    </source>
</evidence>
<evidence type="ECO:0000313" key="14">
    <source>
        <dbReference type="Proteomes" id="UP001497497"/>
    </source>
</evidence>
<dbReference type="GO" id="GO:0040001">
    <property type="term" value="P:establishment of mitotic spindle localization"/>
    <property type="evidence" value="ECO:0007669"/>
    <property type="project" value="InterPro"/>
</dbReference>
<dbReference type="PANTHER" id="PTHR15874:SF1">
    <property type="entry name" value="NUCLEOLAR AND SPINDLE-ASSOCIATED PROTEIN 1"/>
    <property type="match status" value="1"/>
</dbReference>
<evidence type="ECO:0000256" key="4">
    <source>
        <dbReference type="ARBA" id="ARBA00022490"/>
    </source>
</evidence>
<dbReference type="GO" id="GO:0072686">
    <property type="term" value="C:mitotic spindle"/>
    <property type="evidence" value="ECO:0007669"/>
    <property type="project" value="TreeGrafter"/>
</dbReference>
<dbReference type="PANTHER" id="PTHR15874">
    <property type="entry name" value="NUCLEOLAR AND SPINDLE-ASSOCIATED PROTEIN 1"/>
    <property type="match status" value="1"/>
</dbReference>
<keyword evidence="14" id="KW-1185">Reference proteome</keyword>
<dbReference type="GO" id="GO:0005874">
    <property type="term" value="C:microtubule"/>
    <property type="evidence" value="ECO:0007669"/>
    <property type="project" value="UniProtKB-KW"/>
</dbReference>
<evidence type="ECO:0000256" key="3">
    <source>
        <dbReference type="ARBA" id="ARBA00009702"/>
    </source>
</evidence>
<feature type="compositionally biased region" description="Polar residues" evidence="12">
    <location>
        <begin position="199"/>
        <end position="208"/>
    </location>
</feature>
<organism evidence="13 14">
    <name type="scientific">Lymnaea stagnalis</name>
    <name type="common">Great pond snail</name>
    <name type="synonym">Helix stagnalis</name>
    <dbReference type="NCBI Taxonomy" id="6523"/>
    <lineage>
        <taxon>Eukaryota</taxon>
        <taxon>Metazoa</taxon>
        <taxon>Spiralia</taxon>
        <taxon>Lophotrochozoa</taxon>
        <taxon>Mollusca</taxon>
        <taxon>Gastropoda</taxon>
        <taxon>Heterobranchia</taxon>
        <taxon>Euthyneura</taxon>
        <taxon>Panpulmonata</taxon>
        <taxon>Hygrophila</taxon>
        <taxon>Lymnaeoidea</taxon>
        <taxon>Lymnaeidae</taxon>
        <taxon>Lymnaea</taxon>
    </lineage>
</organism>
<comment type="caution">
    <text evidence="13">The sequence shown here is derived from an EMBL/GenBank/DDBJ whole genome shotgun (WGS) entry which is preliminary data.</text>
</comment>
<keyword evidence="11" id="KW-0131">Cell cycle</keyword>
<evidence type="ECO:0000256" key="7">
    <source>
        <dbReference type="ARBA" id="ARBA00022776"/>
    </source>
</evidence>
<evidence type="ECO:0000256" key="6">
    <source>
        <dbReference type="ARBA" id="ARBA00022701"/>
    </source>
</evidence>
<evidence type="ECO:0000256" key="11">
    <source>
        <dbReference type="ARBA" id="ARBA00023306"/>
    </source>
</evidence>
<evidence type="ECO:0000256" key="8">
    <source>
        <dbReference type="ARBA" id="ARBA00023125"/>
    </source>
</evidence>
<evidence type="ECO:0000256" key="10">
    <source>
        <dbReference type="ARBA" id="ARBA00023242"/>
    </source>
</evidence>
<dbReference type="AlphaFoldDB" id="A0AAV2I2W9"/>
<keyword evidence="7" id="KW-0498">Mitosis</keyword>
<comment type="subcellular location">
    <subcellularLocation>
        <location evidence="2">Cytoplasm</location>
        <location evidence="2">Cytoskeleton</location>
        <location evidence="2">Spindle</location>
    </subcellularLocation>
    <subcellularLocation>
        <location evidence="1">Nucleus</location>
    </subcellularLocation>
</comment>
<evidence type="ECO:0000256" key="5">
    <source>
        <dbReference type="ARBA" id="ARBA00022618"/>
    </source>
</evidence>
<feature type="compositionally biased region" description="Polar residues" evidence="12">
    <location>
        <begin position="123"/>
        <end position="132"/>
    </location>
</feature>
<dbReference type="GO" id="GO:0000281">
    <property type="term" value="P:mitotic cytokinesis"/>
    <property type="evidence" value="ECO:0007669"/>
    <property type="project" value="InterPro"/>
</dbReference>
<dbReference type="GO" id="GO:0005730">
    <property type="term" value="C:nucleolus"/>
    <property type="evidence" value="ECO:0007669"/>
    <property type="project" value="TreeGrafter"/>
</dbReference>
<gene>
    <name evidence="13" type="ORF">GSLYS_00014608001</name>
</gene>
<feature type="compositionally biased region" description="Polar residues" evidence="12">
    <location>
        <begin position="479"/>
        <end position="490"/>
    </location>
</feature>
<evidence type="ECO:0000256" key="1">
    <source>
        <dbReference type="ARBA" id="ARBA00004123"/>
    </source>
</evidence>
<feature type="compositionally biased region" description="Basic and acidic residues" evidence="12">
    <location>
        <begin position="180"/>
        <end position="198"/>
    </location>
</feature>
<dbReference type="GO" id="GO:0008017">
    <property type="term" value="F:microtubule binding"/>
    <property type="evidence" value="ECO:0007669"/>
    <property type="project" value="TreeGrafter"/>
</dbReference>